<comment type="caution">
    <text evidence="6">The sequence shown here is derived from an EMBL/GenBank/DDBJ whole genome shotgun (WGS) entry which is preliminary data.</text>
</comment>
<dbReference type="RefSeq" id="WP_283445626.1">
    <property type="nucleotide sequence ID" value="NZ_FXUL01000042.1"/>
</dbReference>
<keyword evidence="2" id="KW-0479">Metal-binding</keyword>
<evidence type="ECO:0000256" key="3">
    <source>
        <dbReference type="ARBA" id="ARBA00022801"/>
    </source>
</evidence>
<dbReference type="SUPFAM" id="SSF55486">
    <property type="entry name" value="Metalloproteases ('zincins'), catalytic domain"/>
    <property type="match status" value="1"/>
</dbReference>
<evidence type="ECO:0000313" key="6">
    <source>
        <dbReference type="EMBL" id="SMP81215.1"/>
    </source>
</evidence>
<organism evidence="6 7">
    <name type="scientific">Noviherbaspirillum suwonense</name>
    <dbReference type="NCBI Taxonomy" id="1224511"/>
    <lineage>
        <taxon>Bacteria</taxon>
        <taxon>Pseudomonadati</taxon>
        <taxon>Pseudomonadota</taxon>
        <taxon>Betaproteobacteria</taxon>
        <taxon>Burkholderiales</taxon>
        <taxon>Oxalobacteraceae</taxon>
        <taxon>Noviherbaspirillum</taxon>
    </lineage>
</organism>
<sequence length="340" mass="37916">MPSKKGVNVIQIRVSSKSLQRFRPRTHRALATFVLMPITMLLNSSVAAQEKKPPFTPSEARLFLRSTSDALIEKQREQNKTFWAFRKSVTKEPFPNGKYIVNGDTPVRTRKELKQFYKQNIVSKSRGVQPEFAVMQVNGVDVLWNAKEKKNLTYCVSNAAAASGGFGDRYHTVVAAMADATKAWEQAADIKFVHVTAQDAMCNASSKTVIFDVRPVNLGYYFARAFFPNEPRVARNLLIDNSSFDFPAGGKLSLTGVLRHELGHVLGARHEHTRAEAGTCFEDNDWRGVTDYDAMSVMHYPQCSGKGDWSLTLTDQDKIGIACLYRATGGVAVDPQKCKK</sequence>
<evidence type="ECO:0000259" key="5">
    <source>
        <dbReference type="SMART" id="SM00235"/>
    </source>
</evidence>
<gene>
    <name evidence="6" type="ORF">SAMN06295970_14216</name>
</gene>
<dbReference type="Gene3D" id="3.40.390.10">
    <property type="entry name" value="Collagenase (Catalytic Domain)"/>
    <property type="match status" value="1"/>
</dbReference>
<keyword evidence="4" id="KW-0862">Zinc</keyword>
<evidence type="ECO:0000256" key="1">
    <source>
        <dbReference type="ARBA" id="ARBA00022670"/>
    </source>
</evidence>
<dbReference type="InterPro" id="IPR006026">
    <property type="entry name" value="Peptidase_Metallo"/>
</dbReference>
<reference evidence="6 7" key="1">
    <citation type="submission" date="2017-05" db="EMBL/GenBank/DDBJ databases">
        <authorList>
            <person name="Varghese N."/>
            <person name="Submissions S."/>
        </authorList>
    </citation>
    <scope>NUCLEOTIDE SEQUENCE [LARGE SCALE GENOMIC DNA]</scope>
    <source>
        <strain evidence="6 7">DSM 26001</strain>
    </source>
</reference>
<dbReference type="SMART" id="SM00235">
    <property type="entry name" value="ZnMc"/>
    <property type="match status" value="1"/>
</dbReference>
<dbReference type="InterPro" id="IPR024079">
    <property type="entry name" value="MetalloPept_cat_dom_sf"/>
</dbReference>
<evidence type="ECO:0000313" key="7">
    <source>
        <dbReference type="Proteomes" id="UP001158049"/>
    </source>
</evidence>
<dbReference type="InterPro" id="IPR001818">
    <property type="entry name" value="Pept_M10_metallopeptidase"/>
</dbReference>
<keyword evidence="3" id="KW-0378">Hydrolase</keyword>
<name>A0ABY1QUI5_9BURK</name>
<dbReference type="Pfam" id="PF00413">
    <property type="entry name" value="Peptidase_M10"/>
    <property type="match status" value="1"/>
</dbReference>
<feature type="domain" description="Peptidase metallopeptidase" evidence="5">
    <location>
        <begin position="140"/>
        <end position="302"/>
    </location>
</feature>
<protein>
    <submittedName>
        <fullName evidence="6">Matrixin</fullName>
    </submittedName>
</protein>
<evidence type="ECO:0000256" key="4">
    <source>
        <dbReference type="ARBA" id="ARBA00022833"/>
    </source>
</evidence>
<keyword evidence="1" id="KW-0645">Protease</keyword>
<dbReference type="EMBL" id="FXUL01000042">
    <property type="protein sequence ID" value="SMP81215.1"/>
    <property type="molecule type" value="Genomic_DNA"/>
</dbReference>
<keyword evidence="7" id="KW-1185">Reference proteome</keyword>
<dbReference type="CDD" id="cd04279">
    <property type="entry name" value="ZnMc_MMP_like_1"/>
    <property type="match status" value="1"/>
</dbReference>
<evidence type="ECO:0000256" key="2">
    <source>
        <dbReference type="ARBA" id="ARBA00022723"/>
    </source>
</evidence>
<accession>A0ABY1QUI5</accession>
<dbReference type="Proteomes" id="UP001158049">
    <property type="component" value="Unassembled WGS sequence"/>
</dbReference>
<proteinExistence type="predicted"/>